<keyword evidence="8" id="KW-0325">Glycoprotein</keyword>
<dbReference type="GO" id="GO:0005783">
    <property type="term" value="C:endoplasmic reticulum"/>
    <property type="evidence" value="ECO:0007669"/>
    <property type="project" value="TreeGrafter"/>
</dbReference>
<dbReference type="Gene3D" id="2.60.120.620">
    <property type="entry name" value="q2cbj1_9rhob like domain"/>
    <property type="match status" value="1"/>
</dbReference>
<evidence type="ECO:0000256" key="9">
    <source>
        <dbReference type="SAM" id="MobiDB-lite"/>
    </source>
</evidence>
<dbReference type="InterPro" id="IPR045054">
    <property type="entry name" value="P4HA-like"/>
</dbReference>
<name>A0AAW0TE69_SCYPA</name>
<keyword evidence="12" id="KW-1185">Reference proteome</keyword>
<evidence type="ECO:0000256" key="2">
    <source>
        <dbReference type="ARBA" id="ARBA00022723"/>
    </source>
</evidence>
<comment type="cofactor">
    <cofactor evidence="1">
        <name>L-ascorbate</name>
        <dbReference type="ChEBI" id="CHEBI:38290"/>
    </cofactor>
</comment>
<dbReference type="PROSITE" id="PS51471">
    <property type="entry name" value="FE2OG_OXY"/>
    <property type="match status" value="1"/>
</dbReference>
<dbReference type="SMART" id="SM00702">
    <property type="entry name" value="P4Hc"/>
    <property type="match status" value="1"/>
</dbReference>
<evidence type="ECO:0000256" key="8">
    <source>
        <dbReference type="ARBA" id="ARBA00023180"/>
    </source>
</evidence>
<dbReference type="Proteomes" id="UP001487740">
    <property type="component" value="Unassembled WGS sequence"/>
</dbReference>
<organism evidence="11 12">
    <name type="scientific">Scylla paramamosain</name>
    <name type="common">Mud crab</name>
    <dbReference type="NCBI Taxonomy" id="85552"/>
    <lineage>
        <taxon>Eukaryota</taxon>
        <taxon>Metazoa</taxon>
        <taxon>Ecdysozoa</taxon>
        <taxon>Arthropoda</taxon>
        <taxon>Crustacea</taxon>
        <taxon>Multicrustacea</taxon>
        <taxon>Malacostraca</taxon>
        <taxon>Eumalacostraca</taxon>
        <taxon>Eucarida</taxon>
        <taxon>Decapoda</taxon>
        <taxon>Pleocyemata</taxon>
        <taxon>Brachyura</taxon>
        <taxon>Eubrachyura</taxon>
        <taxon>Portunoidea</taxon>
        <taxon>Portunidae</taxon>
        <taxon>Portuninae</taxon>
        <taxon>Scylla</taxon>
    </lineage>
</organism>
<dbReference type="InterPro" id="IPR006620">
    <property type="entry name" value="Pro_4_hyd_alph"/>
</dbReference>
<evidence type="ECO:0000256" key="6">
    <source>
        <dbReference type="ARBA" id="ARBA00023002"/>
    </source>
</evidence>
<dbReference type="AlphaFoldDB" id="A0AAW0TE69"/>
<comment type="caution">
    <text evidence="11">The sequence shown here is derived from an EMBL/GenBank/DDBJ whole genome shotgun (WGS) entry which is preliminary data.</text>
</comment>
<feature type="domain" description="Fe2OG dioxygenase" evidence="10">
    <location>
        <begin position="438"/>
        <end position="555"/>
    </location>
</feature>
<evidence type="ECO:0000256" key="1">
    <source>
        <dbReference type="ARBA" id="ARBA00001961"/>
    </source>
</evidence>
<proteinExistence type="predicted"/>
<keyword evidence="4" id="KW-0847">Vitamin C</keyword>
<protein>
    <recommendedName>
        <fullName evidence="10">Fe2OG dioxygenase domain-containing protein</fullName>
    </recommendedName>
</protein>
<dbReference type="InterPro" id="IPR005123">
    <property type="entry name" value="Oxoglu/Fe-dep_dioxygenase_dom"/>
</dbReference>
<feature type="compositionally biased region" description="Basic and acidic residues" evidence="9">
    <location>
        <begin position="283"/>
        <end position="295"/>
    </location>
</feature>
<dbReference type="Pfam" id="PF13640">
    <property type="entry name" value="2OG-FeII_Oxy_3"/>
    <property type="match status" value="1"/>
</dbReference>
<evidence type="ECO:0000259" key="10">
    <source>
        <dbReference type="PROSITE" id="PS51471"/>
    </source>
</evidence>
<dbReference type="GO" id="GO:0004656">
    <property type="term" value="F:procollagen-proline 4-dioxygenase activity"/>
    <property type="evidence" value="ECO:0007669"/>
    <property type="project" value="TreeGrafter"/>
</dbReference>
<dbReference type="InterPro" id="IPR044862">
    <property type="entry name" value="Pro_4_hyd_alph_FE2OG_OXY"/>
</dbReference>
<sequence length="571" mass="63255">MVGGGWVGVAEGVAGVEELTRLHTLDGVITGLLRAHLHHHLPENHLPEHPTQSTPSLAAHLSHVKRYIQEYPGDSTSFLKEGEEEEEEEQRTWERAWEEGGVAGDPLRSLVVARRLAKDWPRLRDAAPPTLNDWHDIVVAVEAVEEALRVEAGKDIYLEALEESLAYLHHLYHLDALHLARGHLTHTRYYRQPAPLRVEDLVGVAVAALEEEMYGTAVEWLTAAQHLNNEDTSLSVNSRALNKQKQHLSLLLQVAVAAHDDKLAAEGFKGQRGIYPQPLSKVPLKDQKAAEEGKKPTLPRQLPAEVTSMPSDHRALGYLCRGHSLTSARLEGRLRCRVSSRGSAWLILMPLLEEDVSLDPPVVSFHRLLSDAQLTTLKHLGAPLLMPANVQGAEGKQVARYRASHTAWLGGGTHRMVRSVNRLAAALTGLAVDEAAGEAEVLQVNQYGAGGHYVPHMDFMALYRNTWEAGHLNHSLLQEHPQGDRIATLMFYMNDVPEGGRTVFPRLGVGVAPQKGSAIFWWNLLSSGKGDERTLHAACPVLRGTKWVSNVWIKYYPQVHRRPCVAPPVKQ</sequence>
<accession>A0AAW0TE69</accession>
<keyword evidence="2" id="KW-0479">Metal-binding</keyword>
<dbReference type="EMBL" id="JARAKH010000034">
    <property type="protein sequence ID" value="KAK8384872.1"/>
    <property type="molecule type" value="Genomic_DNA"/>
</dbReference>
<dbReference type="PANTHER" id="PTHR10869:SF244">
    <property type="entry name" value="PROLYL 4-HYDROXYLASE SUBUNIT ALPHA-2"/>
    <property type="match status" value="1"/>
</dbReference>
<evidence type="ECO:0000256" key="7">
    <source>
        <dbReference type="ARBA" id="ARBA00023004"/>
    </source>
</evidence>
<gene>
    <name evidence="11" type="ORF">O3P69_014440</name>
</gene>
<evidence type="ECO:0000256" key="3">
    <source>
        <dbReference type="ARBA" id="ARBA00022824"/>
    </source>
</evidence>
<feature type="region of interest" description="Disordered" evidence="9">
    <location>
        <begin position="279"/>
        <end position="298"/>
    </location>
</feature>
<dbReference type="PANTHER" id="PTHR10869">
    <property type="entry name" value="PROLYL 4-HYDROXYLASE ALPHA SUBUNIT"/>
    <property type="match status" value="1"/>
</dbReference>
<keyword evidence="6" id="KW-0560">Oxidoreductase</keyword>
<reference evidence="11 12" key="1">
    <citation type="submission" date="2023-03" db="EMBL/GenBank/DDBJ databases">
        <title>High-quality genome of Scylla paramamosain provides insights in environmental adaptation.</title>
        <authorList>
            <person name="Zhang L."/>
        </authorList>
    </citation>
    <scope>NUCLEOTIDE SEQUENCE [LARGE SCALE GENOMIC DNA]</scope>
    <source>
        <strain evidence="11">LZ_2023a</strain>
        <tissue evidence="11">Muscle</tissue>
    </source>
</reference>
<keyword evidence="5" id="KW-0223">Dioxygenase</keyword>
<evidence type="ECO:0000256" key="5">
    <source>
        <dbReference type="ARBA" id="ARBA00022964"/>
    </source>
</evidence>
<dbReference type="InterPro" id="IPR011990">
    <property type="entry name" value="TPR-like_helical_dom_sf"/>
</dbReference>
<evidence type="ECO:0000313" key="12">
    <source>
        <dbReference type="Proteomes" id="UP001487740"/>
    </source>
</evidence>
<dbReference type="Gene3D" id="1.25.40.10">
    <property type="entry name" value="Tetratricopeptide repeat domain"/>
    <property type="match status" value="1"/>
</dbReference>
<keyword evidence="3" id="KW-0256">Endoplasmic reticulum</keyword>
<keyword evidence="7" id="KW-0408">Iron</keyword>
<evidence type="ECO:0000313" key="11">
    <source>
        <dbReference type="EMBL" id="KAK8384872.1"/>
    </source>
</evidence>
<dbReference type="GO" id="GO:0031418">
    <property type="term" value="F:L-ascorbic acid binding"/>
    <property type="evidence" value="ECO:0007669"/>
    <property type="project" value="UniProtKB-KW"/>
</dbReference>
<evidence type="ECO:0000256" key="4">
    <source>
        <dbReference type="ARBA" id="ARBA00022896"/>
    </source>
</evidence>
<dbReference type="GO" id="GO:0005506">
    <property type="term" value="F:iron ion binding"/>
    <property type="evidence" value="ECO:0007669"/>
    <property type="project" value="InterPro"/>
</dbReference>